<dbReference type="RefSeq" id="WP_090878349.1">
    <property type="nucleotide sequence ID" value="NZ_FMXQ01000007.1"/>
</dbReference>
<evidence type="ECO:0000313" key="2">
    <source>
        <dbReference type="EMBL" id="SDB45727.1"/>
    </source>
</evidence>
<evidence type="ECO:0000313" key="3">
    <source>
        <dbReference type="Proteomes" id="UP000199071"/>
    </source>
</evidence>
<protein>
    <submittedName>
        <fullName evidence="2">Cupin domain protein</fullName>
    </submittedName>
</protein>
<feature type="domain" description="Cupin type-2" evidence="1">
    <location>
        <begin position="39"/>
        <end position="103"/>
    </location>
</feature>
<dbReference type="Pfam" id="PF07883">
    <property type="entry name" value="Cupin_2"/>
    <property type="match status" value="1"/>
</dbReference>
<organism evidence="2 3">
    <name type="scientific">Bauldia litoralis</name>
    <dbReference type="NCBI Taxonomy" id="665467"/>
    <lineage>
        <taxon>Bacteria</taxon>
        <taxon>Pseudomonadati</taxon>
        <taxon>Pseudomonadota</taxon>
        <taxon>Alphaproteobacteria</taxon>
        <taxon>Hyphomicrobiales</taxon>
        <taxon>Kaistiaceae</taxon>
        <taxon>Bauldia</taxon>
    </lineage>
</organism>
<evidence type="ECO:0000259" key="1">
    <source>
        <dbReference type="Pfam" id="PF07883"/>
    </source>
</evidence>
<sequence length="140" mass="15196">MSIRVFHRDEPTLRLPLISKDARFVVWPGTDAWNANMNYVVLEPGEANVPHIHEKSEDSIFILEGEGLAVDYTNDVSLPFHAGCVVHVPAGIKHAIIAGSESRVVSVGGPAPADVPLLRKIGAIPQDAELPDHYCVDLSK</sequence>
<gene>
    <name evidence="2" type="ORF">SAMN02982931_03543</name>
</gene>
<dbReference type="EMBL" id="FMXQ01000007">
    <property type="protein sequence ID" value="SDB45727.1"/>
    <property type="molecule type" value="Genomic_DNA"/>
</dbReference>
<dbReference type="STRING" id="665467.SAMN02982931_03543"/>
<name>A0A1G6DKL4_9HYPH</name>
<dbReference type="InterPro" id="IPR011051">
    <property type="entry name" value="RmlC_Cupin_sf"/>
</dbReference>
<dbReference type="InterPro" id="IPR013096">
    <property type="entry name" value="Cupin_2"/>
</dbReference>
<dbReference type="OrthoDB" id="9806121at2"/>
<proteinExistence type="predicted"/>
<keyword evidence="3" id="KW-1185">Reference proteome</keyword>
<dbReference type="InterPro" id="IPR014710">
    <property type="entry name" value="RmlC-like_jellyroll"/>
</dbReference>
<dbReference type="Proteomes" id="UP000199071">
    <property type="component" value="Unassembled WGS sequence"/>
</dbReference>
<dbReference type="SUPFAM" id="SSF51182">
    <property type="entry name" value="RmlC-like cupins"/>
    <property type="match status" value="1"/>
</dbReference>
<dbReference type="Gene3D" id="2.60.120.10">
    <property type="entry name" value="Jelly Rolls"/>
    <property type="match status" value="1"/>
</dbReference>
<reference evidence="2 3" key="1">
    <citation type="submission" date="2016-10" db="EMBL/GenBank/DDBJ databases">
        <authorList>
            <person name="de Groot N.N."/>
        </authorList>
    </citation>
    <scope>NUCLEOTIDE SEQUENCE [LARGE SCALE GENOMIC DNA]</scope>
    <source>
        <strain evidence="2 3">ATCC 35022</strain>
    </source>
</reference>
<dbReference type="AlphaFoldDB" id="A0A1G6DKL4"/>
<accession>A0A1G6DKL4</accession>